<dbReference type="EMBL" id="VVZV01000002">
    <property type="protein sequence ID" value="KAA5323973.1"/>
    <property type="molecule type" value="Genomic_DNA"/>
</dbReference>
<evidence type="ECO:0000313" key="6">
    <source>
        <dbReference type="EMBL" id="KAA5404730.1"/>
    </source>
</evidence>
<dbReference type="Gene3D" id="3.30.1330.60">
    <property type="entry name" value="OmpA-like domain"/>
    <property type="match status" value="1"/>
</dbReference>
<evidence type="ECO:0000313" key="7">
    <source>
        <dbReference type="EMBL" id="MBV3123274.1"/>
    </source>
</evidence>
<dbReference type="EMBL" id="VVYY01000009">
    <property type="protein sequence ID" value="KAA5397490.1"/>
    <property type="molecule type" value="Genomic_DNA"/>
</dbReference>
<dbReference type="Proteomes" id="UP001055104">
    <property type="component" value="Unassembled WGS sequence"/>
</dbReference>
<evidence type="ECO:0000313" key="3">
    <source>
        <dbReference type="EMBL" id="KAA5323973.1"/>
    </source>
</evidence>
<evidence type="ECO:0000313" key="9">
    <source>
        <dbReference type="Proteomes" id="UP000441162"/>
    </source>
</evidence>
<accession>A0A076IMA5</accession>
<dbReference type="Proteomes" id="UP000777173">
    <property type="component" value="Unassembled WGS sequence"/>
</dbReference>
<dbReference type="Proteomes" id="UP000481700">
    <property type="component" value="Unassembled WGS sequence"/>
</dbReference>
<dbReference type="InterPro" id="IPR011990">
    <property type="entry name" value="TPR-like_helical_dom_sf"/>
</dbReference>
<dbReference type="InterPro" id="IPR036737">
    <property type="entry name" value="OmpA-like_sf"/>
</dbReference>
<dbReference type="KEGG" id="bdo:EL88_00505"/>
<evidence type="ECO:0000313" key="4">
    <source>
        <dbReference type="EMBL" id="KAA5384285.1"/>
    </source>
</evidence>
<proteinExistence type="predicted"/>
<evidence type="ECO:0000259" key="1">
    <source>
        <dbReference type="Pfam" id="PF12984"/>
    </source>
</evidence>
<comment type="caution">
    <text evidence="2">The sequence shown here is derived from an EMBL/GenBank/DDBJ whole genome shotgun (WGS) entry which is preliminary data.</text>
</comment>
<dbReference type="Pfam" id="PF12984">
    <property type="entry name" value="DUF3868"/>
    <property type="match status" value="1"/>
</dbReference>
<dbReference type="RefSeq" id="WP_007841690.1">
    <property type="nucleotide sequence ID" value="NZ_BQOA01000001.1"/>
</dbReference>
<dbReference type="AlphaFoldDB" id="A0A076IMA5"/>
<dbReference type="eggNOG" id="COG2885">
    <property type="taxonomic scope" value="Bacteria"/>
</dbReference>
<protein>
    <submittedName>
        <fullName evidence="3">DUF3868 domain-containing protein</fullName>
    </submittedName>
</protein>
<reference evidence="2" key="3">
    <citation type="submission" date="2022-01" db="EMBL/GenBank/DDBJ databases">
        <title>Novel bile acid biosynthetic pathways are enriched in the microbiome of centenarians.</title>
        <authorList>
            <person name="Sato Y."/>
            <person name="Atarashi K."/>
            <person name="Plichta R.D."/>
            <person name="Arai Y."/>
            <person name="Sasajima S."/>
            <person name="Kearney M.S."/>
            <person name="Suda W."/>
            <person name="Takeshita K."/>
            <person name="Sasaki T."/>
            <person name="Okamoto S."/>
            <person name="Skelly N.A."/>
            <person name="Okamura Y."/>
            <person name="Vlamakis H."/>
            <person name="Li Y."/>
            <person name="Tanoue T."/>
            <person name="Takei H."/>
            <person name="Nittono H."/>
            <person name="Narushima S."/>
            <person name="Irie J."/>
            <person name="Itoh H."/>
            <person name="Moriya K."/>
            <person name="Sugiura Y."/>
            <person name="Suematsu M."/>
            <person name="Moritoki N."/>
            <person name="Shibata S."/>
            <person name="Littman R.D."/>
            <person name="Fischbach A.M."/>
            <person name="Uwamino Y."/>
            <person name="Inoue T."/>
            <person name="Honda A."/>
            <person name="Hattori M."/>
            <person name="Murai T."/>
            <person name="Xavier J.R."/>
            <person name="Hirose N."/>
            <person name="Honda K."/>
        </authorList>
    </citation>
    <scope>NUCLEOTIDE SEQUENCE</scope>
    <source>
        <strain evidence="2">CE91-St7</strain>
    </source>
</reference>
<dbReference type="Gene3D" id="1.25.40.10">
    <property type="entry name" value="Tetratricopeptide repeat domain"/>
    <property type="match status" value="1"/>
</dbReference>
<dbReference type="Proteomes" id="UP000441162">
    <property type="component" value="Unassembled WGS sequence"/>
</dbReference>
<evidence type="ECO:0000313" key="8">
    <source>
        <dbReference type="Proteomes" id="UP000347681"/>
    </source>
</evidence>
<evidence type="ECO:0000313" key="5">
    <source>
        <dbReference type="EMBL" id="KAA5397490.1"/>
    </source>
</evidence>
<feature type="domain" description="DUF3868" evidence="1">
    <location>
        <begin position="8"/>
        <end position="93"/>
    </location>
</feature>
<dbReference type="Proteomes" id="UP000481616">
    <property type="component" value="Unassembled WGS sequence"/>
</dbReference>
<evidence type="ECO:0000313" key="10">
    <source>
        <dbReference type="Proteomes" id="UP000481616"/>
    </source>
</evidence>
<evidence type="ECO:0000313" key="2">
    <source>
        <dbReference type="EMBL" id="GKH80519.1"/>
    </source>
</evidence>
<dbReference type="Proteomes" id="UP000347681">
    <property type="component" value="Unassembled WGS sequence"/>
</dbReference>
<name>A0A076IMA5_9BACT</name>
<reference evidence="8 9" key="1">
    <citation type="journal article" date="2019" name="Nat. Med.">
        <title>A library of human gut bacterial isolates paired with longitudinal multiomics data enables mechanistic microbiome research.</title>
        <authorList>
            <person name="Poyet M."/>
            <person name="Groussin M."/>
            <person name="Gibbons S.M."/>
            <person name="Avila-Pacheco J."/>
            <person name="Jiang X."/>
            <person name="Kearney S.M."/>
            <person name="Perrotta A.R."/>
            <person name="Berdy B."/>
            <person name="Zhao S."/>
            <person name="Lieberman T.D."/>
            <person name="Swanson P.K."/>
            <person name="Smith M."/>
            <person name="Roesemann S."/>
            <person name="Alexander J.E."/>
            <person name="Rich S.A."/>
            <person name="Livny J."/>
            <person name="Vlamakis H."/>
            <person name="Clish C."/>
            <person name="Bullock K."/>
            <person name="Deik A."/>
            <person name="Scott J."/>
            <person name="Pierce K.A."/>
            <person name="Xavier R.J."/>
            <person name="Alm E.J."/>
        </authorList>
    </citation>
    <scope>NUCLEOTIDE SEQUENCE [LARGE SCALE GENOMIC DNA]</scope>
    <source>
        <strain evidence="5 10">BIOML-A1</strain>
        <strain evidence="3 11">BIOML-A25</strain>
        <strain evidence="6 9">BIOML-A4</strain>
        <strain evidence="4 8">BIOML-A5</strain>
    </source>
</reference>
<dbReference type="EMBL" id="VVZA01000009">
    <property type="protein sequence ID" value="KAA5404730.1"/>
    <property type="molecule type" value="Genomic_DNA"/>
</dbReference>
<evidence type="ECO:0000313" key="12">
    <source>
        <dbReference type="Proteomes" id="UP001055104"/>
    </source>
</evidence>
<dbReference type="EMBL" id="JAHOAX010000006">
    <property type="protein sequence ID" value="MBV3123274.1"/>
    <property type="molecule type" value="Genomic_DNA"/>
</dbReference>
<dbReference type="EMBL" id="VVZB01000003">
    <property type="protein sequence ID" value="KAA5384285.1"/>
    <property type="molecule type" value="Genomic_DNA"/>
</dbReference>
<sequence length="472" mass="53171">MKKLLCILLLLFCIIGINSQTILTLGRVKVDGLNIARSGENLLVSMNIDVAGIDMPSSREVSFAPVLRAENNELFLSPVVLAGRNRYYFHLRNDAAPGVGISLFRAGHDRVIHYSAMVPYAEWMADATLELGDEVCGCLCEVLLSDRSPLTTLDFHPKIFSPIFVYCVPKAEELKTRELKGSAYIDFPVNRTEIYEDYRRNPIELAKIRATIDTVRNDADTRITSIRIKGYASPEGSYANNTRLAQGRTETLKDYVQRLYNFPSGVMATDYEPEDWAGLERYLKTCTLPDRYGILELVHSGGDPDAREQKIKARYPRDYQFLLREVYPGLRHSDYTVEYVVRAYTDIEEARRIWRTAPGKLSLNEFYRVAESYPAGSDEYNEVFETMVRLYPDDATANLNASNVAMSRGDLVSARKYVAKAGGTPEAVYARGVLAGLDKDYVQARRLLSQAQSMGVKEAADALEQINKIDKK</sequence>
<dbReference type="EMBL" id="BQOB01000001">
    <property type="protein sequence ID" value="GKH80519.1"/>
    <property type="molecule type" value="Genomic_DNA"/>
</dbReference>
<reference evidence="7" key="2">
    <citation type="submission" date="2021-06" db="EMBL/GenBank/DDBJ databases">
        <title>Collection of gut derived symbiotic bacterial strains cultured from healthy donors.</title>
        <authorList>
            <person name="Lin H."/>
            <person name="Littmann E."/>
            <person name="Pamer E.G."/>
        </authorList>
    </citation>
    <scope>NUCLEOTIDE SEQUENCE</scope>
    <source>
        <strain evidence="7">MSK.5.10</strain>
    </source>
</reference>
<organism evidence="2 12">
    <name type="scientific">Phocaeicola dorei</name>
    <dbReference type="NCBI Taxonomy" id="357276"/>
    <lineage>
        <taxon>Bacteria</taxon>
        <taxon>Pseudomonadati</taxon>
        <taxon>Bacteroidota</taxon>
        <taxon>Bacteroidia</taxon>
        <taxon>Bacteroidales</taxon>
        <taxon>Bacteroidaceae</taxon>
        <taxon>Phocaeicola</taxon>
    </lineage>
</organism>
<dbReference type="SUPFAM" id="SSF103088">
    <property type="entry name" value="OmpA-like"/>
    <property type="match status" value="1"/>
</dbReference>
<gene>
    <name evidence="2" type="ORF">CE91St7_14030</name>
    <name evidence="6" type="ORF">F2Y51_12170</name>
    <name evidence="5" type="ORF">F2Y58_12285</name>
    <name evidence="4" type="ORF">F2Y61_08360</name>
    <name evidence="3" type="ORF">F2Z07_02715</name>
    <name evidence="7" type="ORF">KSU80_08780</name>
</gene>
<evidence type="ECO:0000313" key="11">
    <source>
        <dbReference type="Proteomes" id="UP000481700"/>
    </source>
</evidence>
<dbReference type="InterPro" id="IPR024480">
    <property type="entry name" value="DUF3868"/>
</dbReference>